<keyword evidence="1" id="KW-0812">Transmembrane</keyword>
<dbReference type="Proteomes" id="UP000027153">
    <property type="component" value="Unassembled WGS sequence"/>
</dbReference>
<comment type="caution">
    <text evidence="2">The sequence shown here is derived from an EMBL/GenBank/DDBJ whole genome shotgun (WGS) entry which is preliminary data.</text>
</comment>
<dbReference type="EMBL" id="JMIY01000007">
    <property type="protein sequence ID" value="KCZ70765.1"/>
    <property type="molecule type" value="Genomic_DNA"/>
</dbReference>
<accession>A0A062V5S8</accession>
<evidence type="ECO:0000313" key="3">
    <source>
        <dbReference type="Proteomes" id="UP000027153"/>
    </source>
</evidence>
<protein>
    <submittedName>
        <fullName evidence="2">Uncharacterized protein</fullName>
    </submittedName>
</protein>
<evidence type="ECO:0000313" key="2">
    <source>
        <dbReference type="EMBL" id="KCZ70765.1"/>
    </source>
</evidence>
<name>A0A062V5S8_9EURY</name>
<feature type="transmembrane region" description="Helical" evidence="1">
    <location>
        <begin position="12"/>
        <end position="32"/>
    </location>
</feature>
<proteinExistence type="predicted"/>
<keyword evidence="1" id="KW-1133">Transmembrane helix</keyword>
<gene>
    <name evidence="2" type="ORF">ANME2D_02790</name>
</gene>
<reference evidence="2 3" key="1">
    <citation type="journal article" date="2013" name="Nature">
        <title>Anaerobic oxidation of methane coupled to nitrate reduction in a novel archaeal lineage.</title>
        <authorList>
            <person name="Haroon M.F."/>
            <person name="Hu S."/>
            <person name="Shi Y."/>
            <person name="Imelfort M."/>
            <person name="Keller J."/>
            <person name="Hugenholtz P."/>
            <person name="Yuan Z."/>
            <person name="Tyson G.W."/>
        </authorList>
    </citation>
    <scope>NUCLEOTIDE SEQUENCE [LARGE SCALE GENOMIC DNA]</scope>
    <source>
        <strain evidence="2 3">ANME-2d</strain>
    </source>
</reference>
<keyword evidence="1" id="KW-0472">Membrane</keyword>
<organism evidence="2 3">
    <name type="scientific">Candidatus Methanoperedens nitratireducens</name>
    <dbReference type="NCBI Taxonomy" id="1392998"/>
    <lineage>
        <taxon>Archaea</taxon>
        <taxon>Methanobacteriati</taxon>
        <taxon>Methanobacteriota</taxon>
        <taxon>Stenosarchaea group</taxon>
        <taxon>Methanomicrobia</taxon>
        <taxon>Methanosarcinales</taxon>
        <taxon>ANME-2 cluster</taxon>
        <taxon>Candidatus Methanoperedentaceae</taxon>
        <taxon>Candidatus Methanoperedens</taxon>
    </lineage>
</organism>
<sequence>MPILEYIGLKVIDVLVLIVSKPLLMYSTYYVYCVVNYFVKCQ</sequence>
<evidence type="ECO:0000256" key="1">
    <source>
        <dbReference type="SAM" id="Phobius"/>
    </source>
</evidence>
<keyword evidence="3" id="KW-1185">Reference proteome</keyword>
<dbReference type="AlphaFoldDB" id="A0A062V5S8"/>